<proteinExistence type="predicted"/>
<keyword evidence="3" id="KW-0479">Metal-binding</keyword>
<comment type="cofactor">
    <cofactor evidence="1">
        <name>[4Fe-4S] cluster</name>
        <dbReference type="ChEBI" id="CHEBI:49883"/>
    </cofactor>
</comment>
<comment type="caution">
    <text evidence="7">The sequence shown here is derived from an EMBL/GenBank/DDBJ whole genome shotgun (WGS) entry which is preliminary data.</text>
</comment>
<dbReference type="InterPro" id="IPR058240">
    <property type="entry name" value="rSAM_sf"/>
</dbReference>
<dbReference type="InterPro" id="IPR006638">
    <property type="entry name" value="Elp3/MiaA/NifB-like_rSAM"/>
</dbReference>
<name>A0ABS1VZ70_9ACTN</name>
<reference evidence="7 8" key="1">
    <citation type="submission" date="2021-01" db="EMBL/GenBank/DDBJ databases">
        <title>Actinoplanes sp. nov. LDG1-01 isolated from lichen.</title>
        <authorList>
            <person name="Saeng-In P."/>
            <person name="Phongsopitanun W."/>
            <person name="Kanchanasin P."/>
            <person name="Yuki M."/>
            <person name="Kudo T."/>
            <person name="Ohkuma M."/>
            <person name="Tanasupawat S."/>
        </authorList>
    </citation>
    <scope>NUCLEOTIDE SEQUENCE [LARGE SCALE GENOMIC DNA]</scope>
    <source>
        <strain evidence="7 8">LDG1-01</strain>
    </source>
</reference>
<protein>
    <submittedName>
        <fullName evidence="7">Radical SAM protein</fullName>
    </submittedName>
</protein>
<evidence type="ECO:0000256" key="5">
    <source>
        <dbReference type="ARBA" id="ARBA00023014"/>
    </source>
</evidence>
<dbReference type="InterPro" id="IPR051198">
    <property type="entry name" value="BchE-like"/>
</dbReference>
<evidence type="ECO:0000259" key="6">
    <source>
        <dbReference type="PROSITE" id="PS51918"/>
    </source>
</evidence>
<dbReference type="EMBL" id="JAENHO010000012">
    <property type="protein sequence ID" value="MBL7259750.1"/>
    <property type="molecule type" value="Genomic_DNA"/>
</dbReference>
<evidence type="ECO:0000256" key="1">
    <source>
        <dbReference type="ARBA" id="ARBA00001966"/>
    </source>
</evidence>
<keyword evidence="4" id="KW-0408">Iron</keyword>
<dbReference type="InterPro" id="IPR023404">
    <property type="entry name" value="rSAM_horseshoe"/>
</dbReference>
<dbReference type="Gene3D" id="3.80.30.20">
    <property type="entry name" value="tm_1862 like domain"/>
    <property type="match status" value="1"/>
</dbReference>
<dbReference type="PROSITE" id="PS51918">
    <property type="entry name" value="RADICAL_SAM"/>
    <property type="match status" value="1"/>
</dbReference>
<evidence type="ECO:0000313" key="7">
    <source>
        <dbReference type="EMBL" id="MBL7259750.1"/>
    </source>
</evidence>
<feature type="domain" description="Radical SAM core" evidence="6">
    <location>
        <begin position="304"/>
        <end position="537"/>
    </location>
</feature>
<dbReference type="InterPro" id="IPR007197">
    <property type="entry name" value="rSAM"/>
</dbReference>
<dbReference type="SFLD" id="SFLDG01082">
    <property type="entry name" value="B12-binding_domain_containing"/>
    <property type="match status" value="1"/>
</dbReference>
<dbReference type="SMART" id="SM00729">
    <property type="entry name" value="Elp3"/>
    <property type="match status" value="1"/>
</dbReference>
<sequence>MKNDALLLFPPQWSPFQPALALPSLAAWLRRAGHSVECADLNIDFYDWILSNECAGFMGDLVTSTDLDEQERLGYEAIFASAPAYRDFVRSRLTPKNGESGEGGEPEDLVASQYMAVRGFQNYLSAISRVCGDLKISPYEFRLERNNLDSAELDAVLRDPPALLARYLQRVGPLIAAEKAPTIGLSCIGQEQLVWTLFLGKWIKANLGAAVVVGGTIFSRIYERGVLPARWFGDYFDIIVRNEGERPLERIISNQVTGRPLVDGVPGIVHLAGGEITASAPCAPLKTAEIPTPDFTDLPLERYFSPEITLPLLSSRGCYWGKCEFCHHGMVYGERFQAYSTDRVLEVVRELAERYGVRHFAFNDEAIPPRVLREIGNRFPAASESSWRFTGLIKFERSYTREDFENLRAAGFRSLYVGLESASERVLALMKKNNTKETMLNNLRYCKDADIWLHCFLFFGFPGETESDAKETFDFVIENADVISSFGSATFVLEHNAPIYHHVEDFGIRIRGQTARDIDVYYEFDADHEVHGAAAERWRLRLNEAALDVPKYTAVGWVPRELHLCLLSEMTIDELLTTGQAVRDSAGGVPADTPLSGMFSLVRPHPDSPACLVNLLTGQVIQLGAEATAVTEFCLQHNLTSMEIAGISQLLWDRLYGEDEAHQDVEAASHPLPAPL</sequence>
<evidence type="ECO:0000256" key="4">
    <source>
        <dbReference type="ARBA" id="ARBA00023004"/>
    </source>
</evidence>
<dbReference type="CDD" id="cd01335">
    <property type="entry name" value="Radical_SAM"/>
    <property type="match status" value="1"/>
</dbReference>
<accession>A0ABS1VZ70</accession>
<evidence type="ECO:0000256" key="2">
    <source>
        <dbReference type="ARBA" id="ARBA00022691"/>
    </source>
</evidence>
<dbReference type="SUPFAM" id="SSF102114">
    <property type="entry name" value="Radical SAM enzymes"/>
    <property type="match status" value="1"/>
</dbReference>
<evidence type="ECO:0000256" key="3">
    <source>
        <dbReference type="ARBA" id="ARBA00022723"/>
    </source>
</evidence>
<keyword evidence="5" id="KW-0411">Iron-sulfur</keyword>
<keyword evidence="8" id="KW-1185">Reference proteome</keyword>
<dbReference type="PANTHER" id="PTHR43409">
    <property type="entry name" value="ANAEROBIC MAGNESIUM-PROTOPORPHYRIN IX MONOMETHYL ESTER CYCLASE-RELATED"/>
    <property type="match status" value="1"/>
</dbReference>
<dbReference type="RefSeq" id="WP_202996456.1">
    <property type="nucleotide sequence ID" value="NZ_JAENHO010000012.1"/>
</dbReference>
<keyword evidence="2" id="KW-0949">S-adenosyl-L-methionine</keyword>
<dbReference type="Proteomes" id="UP000598996">
    <property type="component" value="Unassembled WGS sequence"/>
</dbReference>
<evidence type="ECO:0000313" key="8">
    <source>
        <dbReference type="Proteomes" id="UP000598996"/>
    </source>
</evidence>
<organism evidence="7 8">
    <name type="scientific">Paractinoplanes lichenicola</name>
    <dbReference type="NCBI Taxonomy" id="2802976"/>
    <lineage>
        <taxon>Bacteria</taxon>
        <taxon>Bacillati</taxon>
        <taxon>Actinomycetota</taxon>
        <taxon>Actinomycetes</taxon>
        <taxon>Micromonosporales</taxon>
        <taxon>Micromonosporaceae</taxon>
        <taxon>Paractinoplanes</taxon>
    </lineage>
</organism>
<dbReference type="Pfam" id="PF04055">
    <property type="entry name" value="Radical_SAM"/>
    <property type="match status" value="1"/>
</dbReference>
<dbReference type="SFLD" id="SFLDS00029">
    <property type="entry name" value="Radical_SAM"/>
    <property type="match status" value="1"/>
</dbReference>
<gene>
    <name evidence="7" type="ORF">JKJ07_36070</name>
</gene>